<dbReference type="EMBL" id="JADIMQ010000083">
    <property type="protein sequence ID" value="MBO8448777.1"/>
    <property type="molecule type" value="Genomic_DNA"/>
</dbReference>
<protein>
    <submittedName>
        <fullName evidence="1">Uncharacterized protein</fullName>
    </submittedName>
</protein>
<evidence type="ECO:0000313" key="1">
    <source>
        <dbReference type="EMBL" id="MBO8448777.1"/>
    </source>
</evidence>
<comment type="caution">
    <text evidence="1">The sequence shown here is derived from an EMBL/GenBank/DDBJ whole genome shotgun (WGS) entry which is preliminary data.</text>
</comment>
<sequence length="65" mass="7641">METVSVGKDGTVLKVWTEDGRNEPGRQLFDESCWRYYIREYNDEPDYFIWVFDIVPEDLSSASAD</sequence>
<proteinExistence type="predicted"/>
<reference evidence="1" key="1">
    <citation type="submission" date="2020-10" db="EMBL/GenBank/DDBJ databases">
        <authorList>
            <person name="Gilroy R."/>
        </authorList>
    </citation>
    <scope>NUCLEOTIDE SEQUENCE</scope>
    <source>
        <strain evidence="1">20514</strain>
    </source>
</reference>
<evidence type="ECO:0000313" key="2">
    <source>
        <dbReference type="Proteomes" id="UP000810252"/>
    </source>
</evidence>
<dbReference type="AlphaFoldDB" id="A0A9D9EKH3"/>
<name>A0A9D9EKH3_9BACT</name>
<dbReference type="Proteomes" id="UP000810252">
    <property type="component" value="Unassembled WGS sequence"/>
</dbReference>
<organism evidence="1 2">
    <name type="scientific">Candidatus Cryptobacteroides merdigallinarum</name>
    <dbReference type="NCBI Taxonomy" id="2840770"/>
    <lineage>
        <taxon>Bacteria</taxon>
        <taxon>Pseudomonadati</taxon>
        <taxon>Bacteroidota</taxon>
        <taxon>Bacteroidia</taxon>
        <taxon>Bacteroidales</taxon>
        <taxon>Candidatus Cryptobacteroides</taxon>
    </lineage>
</organism>
<gene>
    <name evidence="1" type="ORF">IAC29_05855</name>
</gene>
<reference evidence="1" key="2">
    <citation type="journal article" date="2021" name="PeerJ">
        <title>Extensive microbial diversity within the chicken gut microbiome revealed by metagenomics and culture.</title>
        <authorList>
            <person name="Gilroy R."/>
            <person name="Ravi A."/>
            <person name="Getino M."/>
            <person name="Pursley I."/>
            <person name="Horton D.L."/>
            <person name="Alikhan N.F."/>
            <person name="Baker D."/>
            <person name="Gharbi K."/>
            <person name="Hall N."/>
            <person name="Watson M."/>
            <person name="Adriaenssens E.M."/>
            <person name="Foster-Nyarko E."/>
            <person name="Jarju S."/>
            <person name="Secka A."/>
            <person name="Antonio M."/>
            <person name="Oren A."/>
            <person name="Chaudhuri R.R."/>
            <person name="La Ragione R."/>
            <person name="Hildebrand F."/>
            <person name="Pallen M.J."/>
        </authorList>
    </citation>
    <scope>NUCLEOTIDE SEQUENCE</scope>
    <source>
        <strain evidence="1">20514</strain>
    </source>
</reference>
<accession>A0A9D9EKH3</accession>